<evidence type="ECO:0000313" key="4">
    <source>
        <dbReference type="Proteomes" id="UP000183918"/>
    </source>
</evidence>
<feature type="domain" description="EAL" evidence="1">
    <location>
        <begin position="309"/>
        <end position="562"/>
    </location>
</feature>
<dbReference type="Gene3D" id="3.30.70.270">
    <property type="match status" value="1"/>
</dbReference>
<dbReference type="Gene3D" id="3.30.450.20">
    <property type="entry name" value="PAS domain"/>
    <property type="match status" value="1"/>
</dbReference>
<dbReference type="InterPro" id="IPR050706">
    <property type="entry name" value="Cyclic-di-GMP_PDE-like"/>
</dbReference>
<dbReference type="CDD" id="cd01948">
    <property type="entry name" value="EAL"/>
    <property type="match status" value="1"/>
</dbReference>
<protein>
    <submittedName>
        <fullName evidence="3">EAL domain, c-di-GMP-specific phosphodiesterase class I (Or its enzymatically inactive variant)</fullName>
    </submittedName>
</protein>
<dbReference type="InterPro" id="IPR001633">
    <property type="entry name" value="EAL_dom"/>
</dbReference>
<dbReference type="Gene3D" id="3.20.20.450">
    <property type="entry name" value="EAL domain"/>
    <property type="match status" value="1"/>
</dbReference>
<dbReference type="Proteomes" id="UP000183918">
    <property type="component" value="Unassembled WGS sequence"/>
</dbReference>
<dbReference type="InterPro" id="IPR035919">
    <property type="entry name" value="EAL_sf"/>
</dbReference>
<dbReference type="SUPFAM" id="SSF55073">
    <property type="entry name" value="Nucleotide cyclase"/>
    <property type="match status" value="1"/>
</dbReference>
<evidence type="ECO:0000313" key="3">
    <source>
        <dbReference type="EMBL" id="SDX88174.1"/>
    </source>
</evidence>
<accession>A0A1H3FDD4</accession>
<dbReference type="PANTHER" id="PTHR33121">
    <property type="entry name" value="CYCLIC DI-GMP PHOSPHODIESTERASE PDEF"/>
    <property type="match status" value="1"/>
</dbReference>
<keyword evidence="4" id="KW-1185">Reference proteome</keyword>
<dbReference type="OrthoDB" id="9805474at2"/>
<dbReference type="InterPro" id="IPR035965">
    <property type="entry name" value="PAS-like_dom_sf"/>
</dbReference>
<dbReference type="SUPFAM" id="SSF141868">
    <property type="entry name" value="EAL domain-like"/>
    <property type="match status" value="1"/>
</dbReference>
<gene>
    <name evidence="3" type="ORF">SAMN02910414_00229</name>
</gene>
<dbReference type="InterPro" id="IPR043128">
    <property type="entry name" value="Rev_trsase/Diguanyl_cyclase"/>
</dbReference>
<dbReference type="RefSeq" id="WP_074715296.1">
    <property type="nucleotide sequence ID" value="NZ_FNPG01000004.1"/>
</dbReference>
<dbReference type="SMART" id="SM00267">
    <property type="entry name" value="GGDEF"/>
    <property type="match status" value="1"/>
</dbReference>
<dbReference type="SUPFAM" id="SSF55785">
    <property type="entry name" value="PYP-like sensor domain (PAS domain)"/>
    <property type="match status" value="1"/>
</dbReference>
<dbReference type="GO" id="GO:0071111">
    <property type="term" value="F:cyclic-guanylate-specific phosphodiesterase activity"/>
    <property type="evidence" value="ECO:0007669"/>
    <property type="project" value="InterPro"/>
</dbReference>
<dbReference type="InterPro" id="IPR013655">
    <property type="entry name" value="PAS_fold_3"/>
</dbReference>
<dbReference type="InterPro" id="IPR029787">
    <property type="entry name" value="Nucleotide_cyclase"/>
</dbReference>
<dbReference type="AlphaFoldDB" id="A0A1H3FDD4"/>
<dbReference type="InterPro" id="IPR000160">
    <property type="entry name" value="GGDEF_dom"/>
</dbReference>
<evidence type="ECO:0000259" key="2">
    <source>
        <dbReference type="PROSITE" id="PS50887"/>
    </source>
</evidence>
<dbReference type="SMART" id="SM00052">
    <property type="entry name" value="EAL"/>
    <property type="match status" value="1"/>
</dbReference>
<organism evidence="3 4">
    <name type="scientific">Lachnobacterium bovis DSM 14045</name>
    <dbReference type="NCBI Taxonomy" id="1122142"/>
    <lineage>
        <taxon>Bacteria</taxon>
        <taxon>Bacillati</taxon>
        <taxon>Bacillota</taxon>
        <taxon>Clostridia</taxon>
        <taxon>Lachnospirales</taxon>
        <taxon>Lachnospiraceae</taxon>
        <taxon>Lachnobacterium</taxon>
    </lineage>
</organism>
<dbReference type="Pfam" id="PF08447">
    <property type="entry name" value="PAS_3"/>
    <property type="match status" value="1"/>
</dbReference>
<dbReference type="EMBL" id="FNPG01000004">
    <property type="protein sequence ID" value="SDX88174.1"/>
    <property type="molecule type" value="Genomic_DNA"/>
</dbReference>
<dbReference type="Pfam" id="PF00990">
    <property type="entry name" value="GGDEF"/>
    <property type="match status" value="1"/>
</dbReference>
<sequence>MMKTFSDSNSESLITTYQKDNMLSKLFEVFSITAEGSYVYLCNIKEDFSRWSKDAVDFFGLPNEYMYNAGSIWEKHIHPNDRKKYHQEIDSIFNGTSRNHNMKYRAKNKDGLYVLCSCRGIVFNDENNEPAYFAGTITNYSYKSNIDSITSLNNLYCFFDNFRNSSLYGYTVSLFGISNFADLNNIYGYDVGNQILRTFSEYIEKIFNNIDHIYRMEGTKFIVLSKDHTIQDITDIYEKMQVTLRNGIYVGKLKLPLFIGGSCLYVSSKTVGAHTVYTCLKDSYHESIHLRQGDFVIFKDDLNSNINERLEQLNTIRNSIADNFKGFFLCYQPIVDSKTTKLTGVEALIRWKNDTYGLVPPNNFIPILEKDSSFSQLGDWILKTAMSDMQPLLLDYPDLEVNINLSYTQLEKNDFVENIEKIISQTNFPKKNLCLEITERCRLLDTDLLRNFTEVLSKQNIKFALDDFGTGFSSFNVLKNIKIDIIKIDRDFVKNILTSKSDKIIVNSISKLCKEFEFDLCIEGIETPEIMDFLRKIYVTNFQGYLFSKPLTKEEFYKKYSV</sequence>
<reference evidence="3 4" key="1">
    <citation type="submission" date="2016-10" db="EMBL/GenBank/DDBJ databases">
        <authorList>
            <person name="de Groot N.N."/>
        </authorList>
    </citation>
    <scope>NUCLEOTIDE SEQUENCE [LARGE SCALE GENOMIC DNA]</scope>
    <source>
        <strain evidence="3 4">DSM 14045</strain>
    </source>
</reference>
<dbReference type="PROSITE" id="PS50887">
    <property type="entry name" value="GGDEF"/>
    <property type="match status" value="1"/>
</dbReference>
<evidence type="ECO:0000259" key="1">
    <source>
        <dbReference type="PROSITE" id="PS50883"/>
    </source>
</evidence>
<dbReference type="PANTHER" id="PTHR33121:SF71">
    <property type="entry name" value="OXYGEN SENSOR PROTEIN DOSP"/>
    <property type="match status" value="1"/>
</dbReference>
<dbReference type="STRING" id="1122142.SAMN02910414_00229"/>
<name>A0A1H3FDD4_9FIRM</name>
<dbReference type="PROSITE" id="PS50883">
    <property type="entry name" value="EAL"/>
    <property type="match status" value="1"/>
</dbReference>
<dbReference type="Pfam" id="PF00563">
    <property type="entry name" value="EAL"/>
    <property type="match status" value="1"/>
</dbReference>
<feature type="domain" description="GGDEF" evidence="2">
    <location>
        <begin position="168"/>
        <end position="300"/>
    </location>
</feature>
<proteinExistence type="predicted"/>